<dbReference type="InterPro" id="IPR036397">
    <property type="entry name" value="RNaseH_sf"/>
</dbReference>
<evidence type="ECO:0000313" key="3">
    <source>
        <dbReference type="Proteomes" id="UP001576776"/>
    </source>
</evidence>
<dbReference type="Gene3D" id="3.30.420.10">
    <property type="entry name" value="Ribonuclease H-like superfamily/Ribonuclease H"/>
    <property type="match status" value="1"/>
</dbReference>
<dbReference type="CDD" id="cd06127">
    <property type="entry name" value="DEDDh"/>
    <property type="match status" value="1"/>
</dbReference>
<keyword evidence="2" id="KW-0269">Exonuclease</keyword>
<sequence>MTRKVILTFVLEAEHFLEQELSSMKLLILDTETTSADSNASICEIAGTLYQIGETERQTGAIASMATLLPVNDNPAEMINSIAHELTQSASGFREEAIGQFQKMADSSDYAVAFNAEFDAPLVNQLLGEQRWLCAMRDFDWNYPNINAYGGYKLTDLALWLGIGISTVHRAGDDVRLLVECLNRRRAMLPFMVEGAIARSNSPRIEIKAVVSYEDRELAKRAGFGWDNQRRIWVKKVRECDREKFLRALEFGVEKIG</sequence>
<organism evidence="2 3">
    <name type="scientific">Floridaenema fluviatile BLCC-F154</name>
    <dbReference type="NCBI Taxonomy" id="3153640"/>
    <lineage>
        <taxon>Bacteria</taxon>
        <taxon>Bacillati</taxon>
        <taxon>Cyanobacteriota</taxon>
        <taxon>Cyanophyceae</taxon>
        <taxon>Oscillatoriophycideae</taxon>
        <taxon>Aerosakkonematales</taxon>
        <taxon>Aerosakkonemataceae</taxon>
        <taxon>Floridanema</taxon>
        <taxon>Floridanema fluviatile</taxon>
    </lineage>
</organism>
<dbReference type="EMBL" id="JBHFNS010000022">
    <property type="protein sequence ID" value="MFB2934803.1"/>
    <property type="molecule type" value="Genomic_DNA"/>
</dbReference>
<dbReference type="Proteomes" id="UP001576776">
    <property type="component" value="Unassembled WGS sequence"/>
</dbReference>
<dbReference type="InterPro" id="IPR012337">
    <property type="entry name" value="RNaseH-like_sf"/>
</dbReference>
<keyword evidence="2" id="KW-0378">Hydrolase</keyword>
<dbReference type="GO" id="GO:0004527">
    <property type="term" value="F:exonuclease activity"/>
    <property type="evidence" value="ECO:0007669"/>
    <property type="project" value="UniProtKB-KW"/>
</dbReference>
<dbReference type="InterPro" id="IPR013520">
    <property type="entry name" value="Ribonucl_H"/>
</dbReference>
<keyword evidence="3" id="KW-1185">Reference proteome</keyword>
<dbReference type="SMART" id="SM00479">
    <property type="entry name" value="EXOIII"/>
    <property type="match status" value="1"/>
</dbReference>
<keyword evidence="2" id="KW-0540">Nuclease</keyword>
<feature type="domain" description="Exonuclease" evidence="1">
    <location>
        <begin position="25"/>
        <end position="191"/>
    </location>
</feature>
<accession>A0ABV4Y7Z4</accession>
<evidence type="ECO:0000313" key="2">
    <source>
        <dbReference type="EMBL" id="MFB2934803.1"/>
    </source>
</evidence>
<gene>
    <name evidence="2" type="ORF">ACE1B6_05955</name>
</gene>
<proteinExistence type="predicted"/>
<dbReference type="SUPFAM" id="SSF53098">
    <property type="entry name" value="Ribonuclease H-like"/>
    <property type="match status" value="1"/>
</dbReference>
<name>A0ABV4Y7Z4_9CYAN</name>
<dbReference type="RefSeq" id="WP_413256330.1">
    <property type="nucleotide sequence ID" value="NZ_JBHFNS010000022.1"/>
</dbReference>
<reference evidence="2 3" key="1">
    <citation type="submission" date="2024-09" db="EMBL/GenBank/DDBJ databases">
        <title>Floridaenema gen nov. (Aerosakkonemataceae, Aerosakkonematales ord. nov., Cyanobacteria) from benthic tropical and subtropical fresh waters, with the description of four new species.</title>
        <authorList>
            <person name="Moretto J.A."/>
            <person name="Berthold D.E."/>
            <person name="Lefler F.W."/>
            <person name="Huang I.-S."/>
            <person name="Laughinghouse H. IV."/>
        </authorList>
    </citation>
    <scope>NUCLEOTIDE SEQUENCE [LARGE SCALE GENOMIC DNA]</scope>
    <source>
        <strain evidence="2 3">BLCC-F154</strain>
    </source>
</reference>
<evidence type="ECO:0000259" key="1">
    <source>
        <dbReference type="SMART" id="SM00479"/>
    </source>
</evidence>
<comment type="caution">
    <text evidence="2">The sequence shown here is derived from an EMBL/GenBank/DDBJ whole genome shotgun (WGS) entry which is preliminary data.</text>
</comment>
<protein>
    <submittedName>
        <fullName evidence="2">3'-5' exonuclease</fullName>
    </submittedName>
</protein>